<reference evidence="2 3" key="1">
    <citation type="submission" date="2014-11" db="EMBL/GenBank/DDBJ databases">
        <title>Genome of a novel goose pathogen.</title>
        <authorList>
            <person name="Hansen C.M."/>
            <person name="Hueffer K."/>
            <person name="Choi S.C."/>
        </authorList>
    </citation>
    <scope>NUCLEOTIDE SEQUENCE [LARGE SCALE GENOMIC DNA]</scope>
    <source>
        <strain evidence="2 3">KH1503</strain>
    </source>
</reference>
<sequence length="661" mass="69494">MTVGGKDVTSATTSTPVVITTAKGTLTITEYNASTGVVSYTYKEANKAQDHSQGDLSVRDSFIVTVRDKAGNMVMDSLDVVITDTAPVAANDTKAINEGDISVSGNLLANDTIGADAPVTVSIAKSAGNYGVLTVDASGNYKYDLNSANPAVKALKDGETLKETFSYTVTDADGDSSTAQLTITINGASDKSVIGTNKPDVITGGNGDDVLVGDTGGSEIIITPGANYNVMILLDNSNSMNFFKAANGLTYGEMAKKSLLKLANDLAGHDGKINVAFMTFNKVSNMQLSIKDLNGSNVDQLINKINSLAFTDATNYDDAFRDATTWLNSVSSNGYKNVTYFLTDGEPTTYGTTGWINGAYVTQTSMDAALSSFKGLSAISDVHAIGFSKGVGNNTLKYFDNTSDSDLVYNQEWQNYFAPSGYNTVKLSGYTGESAIVSNPDELDAALQHGTTQIHLDSVSNDVISGGAGDDILFGDTINTDHLSWVNTSTGVAYTSDNHDGQSINALKEYIKWTDNSGADATSDQINSYVRSNWQDLLDGRSDGGDDTLNGGSGNDILFGGAGNDTLTGGEGADQFVFLANSNSGQDIITDFEAGVDKVVFADLVSPAQLKGAVWNDATHTLSFTGVGSDGQTYNNSITFKGMASGQTLNIILDNHVEFIG</sequence>
<dbReference type="Pfam" id="PF00353">
    <property type="entry name" value="HemolysinCabind"/>
    <property type="match status" value="3"/>
</dbReference>
<dbReference type="NCBIfam" id="TIGR01965">
    <property type="entry name" value="VCBS_repeat"/>
    <property type="match status" value="1"/>
</dbReference>
<accession>A0A0J0YPJ6</accession>
<evidence type="ECO:0000313" key="3">
    <source>
        <dbReference type="Proteomes" id="UP000036027"/>
    </source>
</evidence>
<dbReference type="Pfam" id="PF17963">
    <property type="entry name" value="Big_9"/>
    <property type="match status" value="1"/>
</dbReference>
<dbReference type="Gene3D" id="2.150.10.10">
    <property type="entry name" value="Serralysin-like metalloprotease, C-terminal"/>
    <property type="match status" value="1"/>
</dbReference>
<comment type="caution">
    <text evidence="2">The sequence shown here is derived from an EMBL/GenBank/DDBJ whole genome shotgun (WGS) entry which is preliminary data.</text>
</comment>
<dbReference type="PROSITE" id="PS50234">
    <property type="entry name" value="VWFA"/>
    <property type="match status" value="1"/>
</dbReference>
<dbReference type="InterPro" id="IPR001343">
    <property type="entry name" value="Hemolysn_Ca-bd"/>
</dbReference>
<dbReference type="InterPro" id="IPR002035">
    <property type="entry name" value="VWF_A"/>
</dbReference>
<dbReference type="GO" id="GO:0005509">
    <property type="term" value="F:calcium ion binding"/>
    <property type="evidence" value="ECO:0007669"/>
    <property type="project" value="InterPro"/>
</dbReference>
<dbReference type="InterPro" id="IPR010221">
    <property type="entry name" value="VCBS_dom"/>
</dbReference>
<dbReference type="PROSITE" id="PS00330">
    <property type="entry name" value="HEMOLYSIN_CALCIUM"/>
    <property type="match status" value="2"/>
</dbReference>
<gene>
    <name evidence="2" type="ORF">PL75_10300</name>
</gene>
<feature type="domain" description="VWFA" evidence="1">
    <location>
        <begin position="229"/>
        <end position="434"/>
    </location>
</feature>
<dbReference type="InterPro" id="IPR036465">
    <property type="entry name" value="vWFA_dom_sf"/>
</dbReference>
<dbReference type="InterPro" id="IPR013783">
    <property type="entry name" value="Ig-like_fold"/>
</dbReference>
<keyword evidence="3" id="KW-1185">Reference proteome</keyword>
<evidence type="ECO:0000259" key="1">
    <source>
        <dbReference type="PROSITE" id="PS50234"/>
    </source>
</evidence>
<dbReference type="SMART" id="SM00327">
    <property type="entry name" value="VWA"/>
    <property type="match status" value="1"/>
</dbReference>
<dbReference type="Gene3D" id="2.60.40.10">
    <property type="entry name" value="Immunoglobulins"/>
    <property type="match status" value="1"/>
</dbReference>
<dbReference type="Pfam" id="PF00092">
    <property type="entry name" value="VWA"/>
    <property type="match status" value="1"/>
</dbReference>
<dbReference type="SUPFAM" id="SSF53300">
    <property type="entry name" value="vWA-like"/>
    <property type="match status" value="1"/>
</dbReference>
<proteinExistence type="predicted"/>
<dbReference type="AlphaFoldDB" id="A0A0J0YPJ6"/>
<dbReference type="CDD" id="cd00198">
    <property type="entry name" value="vWFA"/>
    <property type="match status" value="1"/>
</dbReference>
<dbReference type="InterPro" id="IPR011049">
    <property type="entry name" value="Serralysin-like_metalloprot_C"/>
</dbReference>
<name>A0A0J0YPJ6_9NEIS</name>
<dbReference type="Gene3D" id="3.40.50.410">
    <property type="entry name" value="von Willebrand factor, type A domain"/>
    <property type="match status" value="1"/>
</dbReference>
<dbReference type="PRINTS" id="PR00313">
    <property type="entry name" value="CABNDNGRPT"/>
</dbReference>
<dbReference type="Proteomes" id="UP000036027">
    <property type="component" value="Unassembled WGS sequence"/>
</dbReference>
<dbReference type="PATRIC" id="fig|1470200.3.peg.1354"/>
<evidence type="ECO:0000313" key="2">
    <source>
        <dbReference type="EMBL" id="KLT72071.1"/>
    </source>
</evidence>
<dbReference type="SUPFAM" id="SSF51120">
    <property type="entry name" value="beta-Roll"/>
    <property type="match status" value="1"/>
</dbReference>
<dbReference type="EMBL" id="JTDO01000022">
    <property type="protein sequence ID" value="KLT72071.1"/>
    <property type="molecule type" value="Genomic_DNA"/>
</dbReference>
<organism evidence="2 3">
    <name type="scientific">Neisseria arctica</name>
    <dbReference type="NCBI Taxonomy" id="1470200"/>
    <lineage>
        <taxon>Bacteria</taxon>
        <taxon>Pseudomonadati</taxon>
        <taxon>Pseudomonadota</taxon>
        <taxon>Betaproteobacteria</taxon>
        <taxon>Neisseriales</taxon>
        <taxon>Neisseriaceae</taxon>
        <taxon>Neisseria</taxon>
    </lineage>
</organism>
<protein>
    <submittedName>
        <fullName evidence="2">von Willebrand factor A</fullName>
    </submittedName>
</protein>
<dbReference type="STRING" id="1470200.PL75_10300"/>
<dbReference type="InterPro" id="IPR018511">
    <property type="entry name" value="Hemolysin-typ_Ca-bd_CS"/>
</dbReference>